<evidence type="ECO:0000256" key="1">
    <source>
        <dbReference type="SAM" id="MobiDB-lite"/>
    </source>
</evidence>
<dbReference type="EMBL" id="MLJW01004813">
    <property type="protein sequence ID" value="OIQ69288.1"/>
    <property type="molecule type" value="Genomic_DNA"/>
</dbReference>
<proteinExistence type="predicted"/>
<evidence type="ECO:0000313" key="2">
    <source>
        <dbReference type="EMBL" id="OIQ69288.1"/>
    </source>
</evidence>
<accession>A0A1J5PET8</accession>
<dbReference type="AlphaFoldDB" id="A0A1J5PET8"/>
<reference evidence="2" key="1">
    <citation type="submission" date="2016-10" db="EMBL/GenBank/DDBJ databases">
        <title>Sequence of Gallionella enrichment culture.</title>
        <authorList>
            <person name="Poehlein A."/>
            <person name="Muehling M."/>
            <person name="Daniel R."/>
        </authorList>
    </citation>
    <scope>NUCLEOTIDE SEQUENCE</scope>
</reference>
<protein>
    <submittedName>
        <fullName evidence="2">Uncharacterized protein</fullName>
    </submittedName>
</protein>
<gene>
    <name evidence="2" type="ORF">GALL_491140</name>
</gene>
<name>A0A1J5PET8_9ZZZZ</name>
<comment type="caution">
    <text evidence="2">The sequence shown here is derived from an EMBL/GenBank/DDBJ whole genome shotgun (WGS) entry which is preliminary data.</text>
</comment>
<sequence length="118" mass="13112">MPTQVLGHGMHRQVNTVLQWSRQARRAKSIVGHREHAAGFGNRGHFSQIMQAQAGVGQRLYPHQACCCGQTCSQAPLCGIHNSNSKTLAQRAKNPLGAAVQRPEERDFVTRFEQPQQQ</sequence>
<feature type="region of interest" description="Disordered" evidence="1">
    <location>
        <begin position="91"/>
        <end position="118"/>
    </location>
</feature>
<organism evidence="2">
    <name type="scientific">mine drainage metagenome</name>
    <dbReference type="NCBI Taxonomy" id="410659"/>
    <lineage>
        <taxon>unclassified sequences</taxon>
        <taxon>metagenomes</taxon>
        <taxon>ecological metagenomes</taxon>
    </lineage>
</organism>